<dbReference type="OrthoDB" id="6427581at2759"/>
<feature type="non-terminal residue" evidence="1">
    <location>
        <position position="293"/>
    </location>
</feature>
<dbReference type="InterPro" id="IPR009044">
    <property type="entry name" value="ssDNA-bd_transcriptional_reg"/>
</dbReference>
<dbReference type="AlphaFoldDB" id="A0A087TPV5"/>
<evidence type="ECO:0000313" key="1">
    <source>
        <dbReference type="EMBL" id="KFM67144.1"/>
    </source>
</evidence>
<protein>
    <submittedName>
        <fullName evidence="1">Uncharacterized protein</fullName>
    </submittedName>
</protein>
<keyword evidence="2" id="KW-1185">Reference proteome</keyword>
<dbReference type="SUPFAM" id="SSF54447">
    <property type="entry name" value="ssDNA-binding transcriptional regulator domain"/>
    <property type="match status" value="1"/>
</dbReference>
<gene>
    <name evidence="1" type="ORF">X975_11579</name>
</gene>
<evidence type="ECO:0000313" key="2">
    <source>
        <dbReference type="Proteomes" id="UP000054359"/>
    </source>
</evidence>
<dbReference type="GO" id="GO:0006355">
    <property type="term" value="P:regulation of DNA-templated transcription"/>
    <property type="evidence" value="ECO:0007669"/>
    <property type="project" value="InterPro"/>
</dbReference>
<dbReference type="OMA" id="EELWANS"/>
<name>A0A087TPV5_STEMI</name>
<dbReference type="Gene3D" id="2.30.31.10">
    <property type="entry name" value="Transcriptional Coactivator Pc4, Chain A"/>
    <property type="match status" value="1"/>
</dbReference>
<organism evidence="1 2">
    <name type="scientific">Stegodyphus mimosarum</name>
    <name type="common">African social velvet spider</name>
    <dbReference type="NCBI Taxonomy" id="407821"/>
    <lineage>
        <taxon>Eukaryota</taxon>
        <taxon>Metazoa</taxon>
        <taxon>Ecdysozoa</taxon>
        <taxon>Arthropoda</taxon>
        <taxon>Chelicerata</taxon>
        <taxon>Arachnida</taxon>
        <taxon>Araneae</taxon>
        <taxon>Araneomorphae</taxon>
        <taxon>Entelegynae</taxon>
        <taxon>Eresoidea</taxon>
        <taxon>Eresidae</taxon>
        <taxon>Stegodyphus</taxon>
    </lineage>
</organism>
<reference evidence="1 2" key="1">
    <citation type="submission" date="2013-11" db="EMBL/GenBank/DDBJ databases">
        <title>Genome sequencing of Stegodyphus mimosarum.</title>
        <authorList>
            <person name="Bechsgaard J."/>
        </authorList>
    </citation>
    <scope>NUCLEOTIDE SEQUENCE [LARGE SCALE GENOMIC DNA]</scope>
</reference>
<sequence length="293" mass="34064">MENLFEKESMSLNDKVLSHEDRTQDVLRESASSCAKRKAEEETTHFEKKRKGLFTEDAIPEELTHMGNNVFVGPSIYKGKVTVHIREYAKYGKAYYPTRRGVNFEPWCLHVLTTNMTGEEPDLLTLNLELPKNFVVTYKDSVFTLKQLSTQGDEKSSLSITTTQWEELRINFSRISDIVTNLVYKNMNFCEAYESISDEPVKEENLPQSFDISMGRARLQTILKTSLEELLNQQEELKYPKRIYCEELVHKTETVNAIALRFNAVDIARQFYGNIWDEESYLMLLKPAHYITK</sequence>
<dbReference type="GO" id="GO:0003677">
    <property type="term" value="F:DNA binding"/>
    <property type="evidence" value="ECO:0007669"/>
    <property type="project" value="InterPro"/>
</dbReference>
<proteinExistence type="predicted"/>
<dbReference type="EMBL" id="KK116230">
    <property type="protein sequence ID" value="KFM67144.1"/>
    <property type="molecule type" value="Genomic_DNA"/>
</dbReference>
<dbReference type="Proteomes" id="UP000054359">
    <property type="component" value="Unassembled WGS sequence"/>
</dbReference>
<accession>A0A087TPV5</accession>